<dbReference type="EC" id="3.2.1.67" evidence="13"/>
<dbReference type="Proteomes" id="UP000279259">
    <property type="component" value="Unassembled WGS sequence"/>
</dbReference>
<evidence type="ECO:0000256" key="12">
    <source>
        <dbReference type="ARBA" id="ARBA00037312"/>
    </source>
</evidence>
<evidence type="ECO:0000313" key="17">
    <source>
        <dbReference type="EMBL" id="RSH80073.1"/>
    </source>
</evidence>
<comment type="caution">
    <text evidence="17">The sequence shown here is derived from an EMBL/GenBank/DDBJ whole genome shotgun (WGS) entry which is preliminary data.</text>
</comment>
<organism evidence="17 18">
    <name type="scientific">Saitozyma podzolica</name>
    <dbReference type="NCBI Taxonomy" id="1890683"/>
    <lineage>
        <taxon>Eukaryota</taxon>
        <taxon>Fungi</taxon>
        <taxon>Dikarya</taxon>
        <taxon>Basidiomycota</taxon>
        <taxon>Agaricomycotina</taxon>
        <taxon>Tremellomycetes</taxon>
        <taxon>Tremellales</taxon>
        <taxon>Trimorphomycetaceae</taxon>
        <taxon>Saitozyma</taxon>
    </lineage>
</organism>
<keyword evidence="3" id="KW-0964">Secreted</keyword>
<keyword evidence="18" id="KW-1185">Reference proteome</keyword>
<dbReference type="SUPFAM" id="SSF51126">
    <property type="entry name" value="Pectin lyase-like"/>
    <property type="match status" value="1"/>
</dbReference>
<comment type="function">
    <text evidence="12">Specific in hydrolyzing the terminal glycosidic bond of polygalacturonic acid and oligogalacturonates.</text>
</comment>
<comment type="catalytic activity">
    <reaction evidence="14">
        <text>[(1-&gt;4)-alpha-D-galacturonosyl](n) + H2O = alpha-D-galacturonate + [(1-&gt;4)-alpha-D-galacturonosyl](n-1)</text>
        <dbReference type="Rhea" id="RHEA:14117"/>
        <dbReference type="Rhea" id="RHEA-COMP:14570"/>
        <dbReference type="Rhea" id="RHEA-COMP:14572"/>
        <dbReference type="ChEBI" id="CHEBI:15377"/>
        <dbReference type="ChEBI" id="CHEBI:58658"/>
        <dbReference type="ChEBI" id="CHEBI:140523"/>
        <dbReference type="EC" id="3.2.1.67"/>
    </reaction>
</comment>
<evidence type="ECO:0000256" key="5">
    <source>
        <dbReference type="ARBA" id="ARBA00022801"/>
    </source>
</evidence>
<keyword evidence="7" id="KW-0325">Glycoprotein</keyword>
<evidence type="ECO:0000256" key="11">
    <source>
        <dbReference type="ARBA" id="ARBA00023326"/>
    </source>
</evidence>
<dbReference type="InterPro" id="IPR000743">
    <property type="entry name" value="Glyco_hydro_28"/>
</dbReference>
<accession>A0A427XMM7</accession>
<dbReference type="InterPro" id="IPR012334">
    <property type="entry name" value="Pectin_lyas_fold"/>
</dbReference>
<evidence type="ECO:0000256" key="10">
    <source>
        <dbReference type="ARBA" id="ARBA00023316"/>
    </source>
</evidence>
<evidence type="ECO:0000256" key="9">
    <source>
        <dbReference type="ARBA" id="ARBA00023295"/>
    </source>
</evidence>
<gene>
    <name evidence="17" type="ORF">EHS25_007342</name>
</gene>
<keyword evidence="11" id="KW-0624">Polysaccharide degradation</keyword>
<dbReference type="PANTHER" id="PTHR31736">
    <property type="match status" value="1"/>
</dbReference>
<evidence type="ECO:0000256" key="14">
    <source>
        <dbReference type="ARBA" id="ARBA00048766"/>
    </source>
</evidence>
<name>A0A427XMM7_9TREE</name>
<protein>
    <recommendedName>
        <fullName evidence="13">galacturonan 1,4-alpha-galacturonidase</fullName>
        <ecNumber evidence="13">3.2.1.67</ecNumber>
    </recommendedName>
</protein>
<evidence type="ECO:0000256" key="7">
    <source>
        <dbReference type="ARBA" id="ARBA00023180"/>
    </source>
</evidence>
<dbReference type="STRING" id="1890683.A0A427XMM7"/>
<dbReference type="Pfam" id="PF00295">
    <property type="entry name" value="Glyco_hydro_28"/>
    <property type="match status" value="1"/>
</dbReference>
<evidence type="ECO:0000256" key="1">
    <source>
        <dbReference type="ARBA" id="ARBA00004613"/>
    </source>
</evidence>
<dbReference type="GO" id="GO:0047911">
    <property type="term" value="F:galacturan 1,4-alpha-galacturonidase activity"/>
    <property type="evidence" value="ECO:0007669"/>
    <property type="project" value="UniProtKB-EC"/>
</dbReference>
<dbReference type="InterPro" id="IPR011050">
    <property type="entry name" value="Pectin_lyase_fold/virulence"/>
</dbReference>
<sequence>MRLEPLFPALATLSLALAGVIDPSIPSAGDLFAGIDHFLHHTPSHPQLLEVHNDYFDITTGKKRKLCVLHPRGDGKHDDQNFKAAVHECGKGGIIRLPDANYTIGNPLVTELHDSVLDLHGWLSFSADIDHWVKHRMPFEFQNLALAWIIKGENYVLDGNDIGGIHGNGQAWDSWAKDESNKYGRPMSFAIVESKNVVVKNWSVIQPQFWASIIIRSENVLYKAYYVNATQHDPGARRHFLSWLQNTDGCDTYKSHNVTFGTPTTHPSISTVELTCVENMVYQGGDNCLALKPNSSMIIAKNVTCFGGTGIAFGSIGQYRDVLDFIEDVQMEDITLLPSTQHLMTNGLYFKSWLGYPIGEPPNGGGGGAGYARNIKIWNVKMEKINRPVFLQSK</sequence>
<comment type="subcellular location">
    <subcellularLocation>
        <location evidence="1">Secreted</location>
    </subcellularLocation>
</comment>
<reference evidence="17 18" key="1">
    <citation type="submission" date="2018-11" db="EMBL/GenBank/DDBJ databases">
        <title>Genome sequence of Saitozyma podzolica DSM 27192.</title>
        <authorList>
            <person name="Aliyu H."/>
            <person name="Gorte O."/>
            <person name="Ochsenreither K."/>
        </authorList>
    </citation>
    <scope>NUCLEOTIDE SEQUENCE [LARGE SCALE GENOMIC DNA]</scope>
    <source>
        <strain evidence="17 18">DSM 27192</strain>
    </source>
</reference>
<keyword evidence="5 15" id="KW-0378">Hydrolase</keyword>
<keyword evidence="4 16" id="KW-0732">Signal</keyword>
<evidence type="ECO:0000256" key="2">
    <source>
        <dbReference type="ARBA" id="ARBA00008834"/>
    </source>
</evidence>
<evidence type="ECO:0000256" key="3">
    <source>
        <dbReference type="ARBA" id="ARBA00022525"/>
    </source>
</evidence>
<feature type="chain" id="PRO_5019096017" description="galacturonan 1,4-alpha-galacturonidase" evidence="16">
    <location>
        <begin position="19"/>
        <end position="394"/>
    </location>
</feature>
<keyword evidence="6" id="KW-1015">Disulfide bond</keyword>
<comment type="similarity">
    <text evidence="2 15">Belongs to the glycosyl hydrolase 28 family.</text>
</comment>
<proteinExistence type="inferred from homology"/>
<dbReference type="GO" id="GO:0004650">
    <property type="term" value="F:polygalacturonase activity"/>
    <property type="evidence" value="ECO:0007669"/>
    <property type="project" value="InterPro"/>
</dbReference>
<dbReference type="AlphaFoldDB" id="A0A427XMM7"/>
<evidence type="ECO:0000256" key="8">
    <source>
        <dbReference type="ARBA" id="ARBA00023277"/>
    </source>
</evidence>
<evidence type="ECO:0000256" key="15">
    <source>
        <dbReference type="RuleBase" id="RU361169"/>
    </source>
</evidence>
<dbReference type="GO" id="GO:0071555">
    <property type="term" value="P:cell wall organization"/>
    <property type="evidence" value="ECO:0007669"/>
    <property type="project" value="UniProtKB-KW"/>
</dbReference>
<evidence type="ECO:0000256" key="6">
    <source>
        <dbReference type="ARBA" id="ARBA00023157"/>
    </source>
</evidence>
<dbReference type="PANTHER" id="PTHR31736:SF12">
    <property type="entry name" value="EXO-POLYGALACTURONASE, PUTATIVE-RELATED"/>
    <property type="match status" value="1"/>
</dbReference>
<dbReference type="OrthoDB" id="187139at2759"/>
<evidence type="ECO:0000256" key="16">
    <source>
        <dbReference type="SAM" id="SignalP"/>
    </source>
</evidence>
<dbReference type="GO" id="GO:0005576">
    <property type="term" value="C:extracellular region"/>
    <property type="evidence" value="ECO:0007669"/>
    <property type="project" value="UniProtKB-SubCell"/>
</dbReference>
<dbReference type="GO" id="GO:0000272">
    <property type="term" value="P:polysaccharide catabolic process"/>
    <property type="evidence" value="ECO:0007669"/>
    <property type="project" value="UniProtKB-KW"/>
</dbReference>
<keyword evidence="9 15" id="KW-0326">Glycosidase</keyword>
<keyword evidence="8" id="KW-0119">Carbohydrate metabolism</keyword>
<keyword evidence="10" id="KW-0961">Cell wall biogenesis/degradation</keyword>
<feature type="signal peptide" evidence="16">
    <location>
        <begin position="1"/>
        <end position="18"/>
    </location>
</feature>
<dbReference type="Gene3D" id="2.160.20.10">
    <property type="entry name" value="Single-stranded right-handed beta-helix, Pectin lyase-like"/>
    <property type="match status" value="1"/>
</dbReference>
<evidence type="ECO:0000256" key="13">
    <source>
        <dbReference type="ARBA" id="ARBA00038933"/>
    </source>
</evidence>
<evidence type="ECO:0000313" key="18">
    <source>
        <dbReference type="Proteomes" id="UP000279259"/>
    </source>
</evidence>
<dbReference type="EMBL" id="RSCD01000038">
    <property type="protein sequence ID" value="RSH80073.1"/>
    <property type="molecule type" value="Genomic_DNA"/>
</dbReference>
<evidence type="ECO:0000256" key="4">
    <source>
        <dbReference type="ARBA" id="ARBA00022729"/>
    </source>
</evidence>